<feature type="region of interest" description="Disordered" evidence="1">
    <location>
        <begin position="310"/>
        <end position="438"/>
    </location>
</feature>
<organism evidence="3">
    <name type="scientific">Xenopus tropicalis</name>
    <name type="common">Western clawed frog</name>
    <name type="synonym">Silurana tropicalis</name>
    <dbReference type="NCBI Taxonomy" id="8364"/>
    <lineage>
        <taxon>Eukaryota</taxon>
        <taxon>Metazoa</taxon>
        <taxon>Chordata</taxon>
        <taxon>Craniata</taxon>
        <taxon>Vertebrata</taxon>
        <taxon>Euteleostomi</taxon>
        <taxon>Amphibia</taxon>
        <taxon>Batrachia</taxon>
        <taxon>Anura</taxon>
        <taxon>Pipoidea</taxon>
        <taxon>Pipidae</taxon>
        <taxon>Xenopodinae</taxon>
        <taxon>Xenopus</taxon>
        <taxon>Silurana</taxon>
    </lineage>
</organism>
<evidence type="ECO:0000259" key="2">
    <source>
        <dbReference type="Pfam" id="PF15057"/>
    </source>
</evidence>
<dbReference type="Xenbase" id="XB-GENE-29076935">
    <property type="gene designation" value="c4h11orf16"/>
</dbReference>
<dbReference type="OMA" id="PYISHGR"/>
<reference evidence="3" key="1">
    <citation type="journal article" date="2010" name="Science">
        <title>The genome of the Western clawed frog Xenopus tropicalis.</title>
        <authorList>
            <person name="Hellsten U."/>
            <person name="Harland R.M."/>
            <person name="Gilchrist M.J."/>
            <person name="Hendrix D."/>
            <person name="Jurka J."/>
            <person name="Kapitonov V."/>
            <person name="Ovcharenko I."/>
            <person name="Putnam N.H."/>
            <person name="Shu S."/>
            <person name="Taher L."/>
            <person name="Blitz I.L."/>
            <person name="Blumberg B."/>
            <person name="Dichmann D.S."/>
            <person name="Dubchak I."/>
            <person name="Amaya E."/>
            <person name="Detter J.C."/>
            <person name="Fletcher R."/>
            <person name="Gerhard D.S."/>
            <person name="Goodstein D."/>
            <person name="Graves T."/>
            <person name="Grigoriev I.V."/>
            <person name="Grimwood J."/>
            <person name="Kawashima T."/>
            <person name="Lindquist E."/>
            <person name="Lucas S.M."/>
            <person name="Mead P.E."/>
            <person name="Mitros T."/>
            <person name="Ogino H."/>
            <person name="Ohta Y."/>
            <person name="Poliakov A.V."/>
            <person name="Pollet N."/>
            <person name="Robert J."/>
            <person name="Salamov A."/>
            <person name="Sater A.K."/>
            <person name="Schmutz J."/>
            <person name="Terry A."/>
            <person name="Vize P.D."/>
            <person name="Warren W.C."/>
            <person name="Wells D."/>
            <person name="Wills A."/>
            <person name="Wilson R.K."/>
            <person name="Zimmerman L.B."/>
            <person name="Zorn A.M."/>
            <person name="Grainger R."/>
            <person name="Grammer T."/>
            <person name="Khokha M.K."/>
            <person name="Richardson P.M."/>
            <person name="Rokhsar D.S."/>
        </authorList>
    </citation>
    <scope>NUCLEOTIDE SEQUENCE [LARGE SCALE GENOMIC DNA]</scope>
    <source>
        <strain evidence="3">Nigerian</strain>
    </source>
</reference>
<dbReference type="AGR" id="Xenbase:XB-GENE-29076935"/>
<dbReference type="Proteomes" id="UP000008143">
    <property type="component" value="Chromosome 4"/>
</dbReference>
<evidence type="ECO:0000313" key="4">
    <source>
        <dbReference type="Proteomes" id="UP000008143"/>
    </source>
</evidence>
<dbReference type="InterPro" id="IPR032770">
    <property type="entry name" value="DUF4537"/>
</dbReference>
<dbReference type="Ensembl" id="ENSXETT00000120594">
    <property type="protein sequence ID" value="ENSXETP00000106615"/>
    <property type="gene ID" value="ENSXETG00000045099"/>
</dbReference>
<feature type="domain" description="DUF4537" evidence="2">
    <location>
        <begin position="89"/>
        <end position="221"/>
    </location>
</feature>
<feature type="compositionally biased region" description="Basic and acidic residues" evidence="1">
    <location>
        <begin position="488"/>
        <end position="530"/>
    </location>
</feature>
<name>A0A803JFB8_XENTR</name>
<feature type="compositionally biased region" description="Basic and acidic residues" evidence="1">
    <location>
        <begin position="388"/>
        <end position="404"/>
    </location>
</feature>
<dbReference type="CTD" id="136747732"/>
<sequence>MDHCTRLLCSDHKYCSVGSMLGSHFCRSLVGLPEPVCGCPIPPHPWVTHHSVPHRYLCSSHYPCVSHVSCKKVEVPSVTPCLPSLTAHETVLARRNHDGFYYLGAIKQEEELGVFLVEFGSPCAEEERVQSRLQKTQAADILQYYEALRHSVLPGDNVLAPWEPELVRYGPGTVTLGLETRDPLRACEDEELTVRFWNGKKTKVPLGVSVWISPAAYRRVLELLHHPISTTGRFQVRDPNSTTYVITDRYTTVPVPVCLAGHHYQNKCHPRTTHRHCSCCCFPTCASCTCCHDPRCQDWWPLSPTSTIYVNSQKEQEDDGRTYRTRSESPKRRETSHYSVSSEDELDANDDDDDDDDDEEEESDNETWLSKTTQTTMVDSGVNTDSSLWDKPRPGISERPEWRYWKHNQPEPFYRKPGSRVSIQGTDKPDPRAPLSEPVGLANQSALFDTISDSPAKRLTVRDLLVHKDFTPSYRPQAPPLLQSLGKTEQEKLSRQQSDLQRKQEKKIQHREWEQNREERAEQKYSDSHEIHRKKTLQRLYNEELKMKEKEKREGESRKAKMEVREQKERRFETLAAEEKQREKRRLDHLRHVREKIDQKEFEKFAANELKETEFTESRRRRVDNHYKEVAEKVFQVEQQKSQRSRI</sequence>
<proteinExistence type="predicted"/>
<protein>
    <submittedName>
        <fullName evidence="3">Chromosome 4 C11orf16 homolog</fullName>
    </submittedName>
    <submittedName>
        <fullName evidence="5 6">Uncharacterized protein C11orf16 homolog</fullName>
    </submittedName>
</protein>
<feature type="compositionally biased region" description="Polar residues" evidence="1">
    <location>
        <begin position="367"/>
        <end position="387"/>
    </location>
</feature>
<dbReference type="PANTHER" id="PTHR14343:SF3">
    <property type="entry name" value="SIMILAR TO PREDICTED GENE ICRFP703B1614Q5.5"/>
    <property type="match status" value="1"/>
</dbReference>
<dbReference type="RefSeq" id="XP_031756243.1">
    <property type="nucleotide sequence ID" value="XM_031900383.1"/>
</dbReference>
<dbReference type="KEGG" id="xtr:116410235"/>
<feature type="compositionally biased region" description="Acidic residues" evidence="1">
    <location>
        <begin position="342"/>
        <end position="365"/>
    </location>
</feature>
<feature type="compositionally biased region" description="Basic and acidic residues" evidence="1">
    <location>
        <begin position="319"/>
        <end position="336"/>
    </location>
</feature>
<dbReference type="GeneTree" id="ENSGT00390000012348"/>
<evidence type="ECO:0000313" key="6">
    <source>
        <dbReference type="RefSeq" id="XP_031756243.1"/>
    </source>
</evidence>
<gene>
    <name evidence="3 5 6 7" type="primary">c4h11orf16</name>
</gene>
<dbReference type="RefSeq" id="XP_031756242.1">
    <property type="nucleotide sequence ID" value="XM_031900382.1"/>
</dbReference>
<evidence type="ECO:0000313" key="3">
    <source>
        <dbReference type="Ensembl" id="ENSXETP00000106615"/>
    </source>
</evidence>
<dbReference type="PANTHER" id="PTHR14343">
    <property type="entry name" value="VWFA DOMAIN-CONTAINING PROTEIN"/>
    <property type="match status" value="1"/>
</dbReference>
<dbReference type="GeneID" id="116410235"/>
<dbReference type="AlphaFoldDB" id="A0A803JFB8"/>
<dbReference type="OrthoDB" id="6241467at2759"/>
<keyword evidence="4" id="KW-1185">Reference proteome</keyword>
<dbReference type="Pfam" id="PF15057">
    <property type="entry name" value="DUF4537"/>
    <property type="match status" value="1"/>
</dbReference>
<evidence type="ECO:0000313" key="5">
    <source>
        <dbReference type="RefSeq" id="XP_031756242.1"/>
    </source>
</evidence>
<feature type="region of interest" description="Disordered" evidence="1">
    <location>
        <begin position="488"/>
        <end position="531"/>
    </location>
</feature>
<reference evidence="3" key="2">
    <citation type="submission" date="2021-03" db="UniProtKB">
        <authorList>
            <consortium name="Ensembl"/>
        </authorList>
    </citation>
    <scope>IDENTIFICATION</scope>
</reference>
<reference evidence="5 6" key="3">
    <citation type="submission" date="2025-04" db="UniProtKB">
        <authorList>
            <consortium name="RefSeq"/>
        </authorList>
    </citation>
    <scope>IDENTIFICATION</scope>
    <source>
        <strain evidence="5 6">Nigerian</strain>
        <tissue evidence="5 6">Liver and blood</tissue>
    </source>
</reference>
<feature type="region of interest" description="Disordered" evidence="1">
    <location>
        <begin position="546"/>
        <end position="570"/>
    </location>
</feature>
<accession>A0A803JFB8</accession>
<evidence type="ECO:0000313" key="7">
    <source>
        <dbReference type="Xenbase" id="XB-GENE-29076935"/>
    </source>
</evidence>
<evidence type="ECO:0000256" key="1">
    <source>
        <dbReference type="SAM" id="MobiDB-lite"/>
    </source>
</evidence>